<reference evidence="1 2" key="1">
    <citation type="journal article" date="2019" name="Appl. Microbiol. Biotechnol.">
        <title>Differential efficiency of wild type rhizogenic strains for rol gene transformation of plants.</title>
        <authorList>
            <person name="Desmet S."/>
            <person name="De Keyser E."/>
            <person name="Van Vaerenbergh J."/>
            <person name="Baeyen S."/>
            <person name="Van Huylenbroeck J."/>
            <person name="Geelen D."/>
            <person name="Dhooghe E."/>
        </authorList>
    </citation>
    <scope>NUCLEOTIDE SEQUENCE [LARGE SCALE GENOMIC DNA]</scope>
    <source>
        <strain evidence="1 2">GBBC3283</strain>
    </source>
</reference>
<gene>
    <name evidence="1" type="ORF">EXN23_21265</name>
</gene>
<proteinExistence type="predicted"/>
<dbReference type="Proteomes" id="UP000319481">
    <property type="component" value="Unassembled WGS sequence"/>
</dbReference>
<sequence length="61" mass="7022">MARRLSDVPRQITEAGNKVSVDDFPGSVCHKRDSLARRPAFFFVREKILKQLSMVALEIYK</sequence>
<evidence type="ECO:0000313" key="1">
    <source>
        <dbReference type="EMBL" id="TRA85166.1"/>
    </source>
</evidence>
<dbReference type="EMBL" id="SGNZ01000013">
    <property type="protein sequence ID" value="TRA85166.1"/>
    <property type="molecule type" value="Genomic_DNA"/>
</dbReference>
<comment type="caution">
    <text evidence="1">The sequence shown here is derived from an EMBL/GenBank/DDBJ whole genome shotgun (WGS) entry which is preliminary data.</text>
</comment>
<keyword evidence="2" id="KW-1185">Reference proteome</keyword>
<protein>
    <submittedName>
        <fullName evidence="1">Uncharacterized protein</fullName>
    </submittedName>
</protein>
<name>A0ABY3BK36_9HYPH</name>
<organism evidence="1 2">
    <name type="scientific">Agrobacterium salinitolerans</name>
    <dbReference type="NCBI Taxonomy" id="1183413"/>
    <lineage>
        <taxon>Bacteria</taxon>
        <taxon>Pseudomonadati</taxon>
        <taxon>Pseudomonadota</taxon>
        <taxon>Alphaproteobacteria</taxon>
        <taxon>Hyphomicrobiales</taxon>
        <taxon>Rhizobiaceae</taxon>
        <taxon>Rhizobium/Agrobacterium group</taxon>
        <taxon>Agrobacterium</taxon>
    </lineage>
</organism>
<evidence type="ECO:0000313" key="2">
    <source>
        <dbReference type="Proteomes" id="UP000319481"/>
    </source>
</evidence>
<accession>A0ABY3BK36</accession>